<sequence length="150" mass="17255">MPLYNIYQLNNVDKCPFLCIIPTIQITSDLNNHFRYSRGSSRPGSADDDLLRSNYLGAEGYEDDSFEEEDEDDLDEEKGCRQLIERHCKDILGEKVFSEIQSKLKTKNASGITSSDLCCHIFLPRLEFEHHIDSDLKETCFILSEILSKK</sequence>
<dbReference type="AlphaFoldDB" id="A0A2G8JDD9"/>
<keyword evidence="2" id="KW-1185">Reference proteome</keyword>
<keyword evidence="1" id="KW-0808">Transferase</keyword>
<dbReference type="GO" id="GO:0016301">
    <property type="term" value="F:kinase activity"/>
    <property type="evidence" value="ECO:0007669"/>
    <property type="project" value="UniProtKB-KW"/>
</dbReference>
<gene>
    <name evidence="1" type="ORF">BSL78_29425</name>
</gene>
<dbReference type="OrthoDB" id="10599383at2759"/>
<evidence type="ECO:0000313" key="1">
    <source>
        <dbReference type="EMBL" id="PIK33760.1"/>
    </source>
</evidence>
<keyword evidence="1" id="KW-0418">Kinase</keyword>
<name>A0A2G8JDD9_STIJA</name>
<dbReference type="Proteomes" id="UP000230750">
    <property type="component" value="Unassembled WGS sequence"/>
</dbReference>
<proteinExistence type="predicted"/>
<dbReference type="EMBL" id="MRZV01002419">
    <property type="protein sequence ID" value="PIK33760.1"/>
    <property type="molecule type" value="Genomic_DNA"/>
</dbReference>
<evidence type="ECO:0000313" key="2">
    <source>
        <dbReference type="Proteomes" id="UP000230750"/>
    </source>
</evidence>
<accession>A0A2G8JDD9</accession>
<protein>
    <submittedName>
        <fullName evidence="1">Putative serine/threonine-protein kinase Nek6</fullName>
    </submittedName>
</protein>
<organism evidence="1 2">
    <name type="scientific">Stichopus japonicus</name>
    <name type="common">Sea cucumber</name>
    <dbReference type="NCBI Taxonomy" id="307972"/>
    <lineage>
        <taxon>Eukaryota</taxon>
        <taxon>Metazoa</taxon>
        <taxon>Echinodermata</taxon>
        <taxon>Eleutherozoa</taxon>
        <taxon>Echinozoa</taxon>
        <taxon>Holothuroidea</taxon>
        <taxon>Aspidochirotacea</taxon>
        <taxon>Aspidochirotida</taxon>
        <taxon>Stichopodidae</taxon>
        <taxon>Apostichopus</taxon>
    </lineage>
</organism>
<comment type="caution">
    <text evidence="1">The sequence shown here is derived from an EMBL/GenBank/DDBJ whole genome shotgun (WGS) entry which is preliminary data.</text>
</comment>
<reference evidence="1 2" key="1">
    <citation type="journal article" date="2017" name="PLoS Biol.">
        <title>The sea cucumber genome provides insights into morphological evolution and visceral regeneration.</title>
        <authorList>
            <person name="Zhang X."/>
            <person name="Sun L."/>
            <person name="Yuan J."/>
            <person name="Sun Y."/>
            <person name="Gao Y."/>
            <person name="Zhang L."/>
            <person name="Li S."/>
            <person name="Dai H."/>
            <person name="Hamel J.F."/>
            <person name="Liu C."/>
            <person name="Yu Y."/>
            <person name="Liu S."/>
            <person name="Lin W."/>
            <person name="Guo K."/>
            <person name="Jin S."/>
            <person name="Xu P."/>
            <person name="Storey K.B."/>
            <person name="Huan P."/>
            <person name="Zhang T."/>
            <person name="Zhou Y."/>
            <person name="Zhang J."/>
            <person name="Lin C."/>
            <person name="Li X."/>
            <person name="Xing L."/>
            <person name="Huo D."/>
            <person name="Sun M."/>
            <person name="Wang L."/>
            <person name="Mercier A."/>
            <person name="Li F."/>
            <person name="Yang H."/>
            <person name="Xiang J."/>
        </authorList>
    </citation>
    <scope>NUCLEOTIDE SEQUENCE [LARGE SCALE GENOMIC DNA]</scope>
    <source>
        <strain evidence="1">Shaxun</strain>
        <tissue evidence="1">Muscle</tissue>
    </source>
</reference>